<dbReference type="EMBL" id="CAJGYM010000063">
    <property type="protein sequence ID" value="CAD6195954.1"/>
    <property type="molecule type" value="Genomic_DNA"/>
</dbReference>
<keyword evidence="1" id="KW-0472">Membrane</keyword>
<feature type="transmembrane region" description="Helical" evidence="1">
    <location>
        <begin position="32"/>
        <end position="55"/>
    </location>
</feature>
<accession>A0A8S1HHB8</accession>
<dbReference type="AlphaFoldDB" id="A0A8S1HHB8"/>
<evidence type="ECO:0000313" key="2">
    <source>
        <dbReference type="EMBL" id="CAD6195954.1"/>
    </source>
</evidence>
<keyword evidence="3" id="KW-1185">Reference proteome</keyword>
<keyword evidence="1" id="KW-1133">Transmembrane helix</keyword>
<evidence type="ECO:0000256" key="1">
    <source>
        <dbReference type="SAM" id="Phobius"/>
    </source>
</evidence>
<sequence>MRNHLIQAIFYLQDGLQNLLFDESAPRWQKNIARWMVIVFCLLILWLFAAIMRLITNTDRDGYITTWPASTTPAEEENSGETNLKVSKVLSSSGKVALYGGVELYFLRFSFLHLNPMTTKVMETSTKEYLSIWEPPRSIGNRSKNNYAIYHLAPLAPNPGCFYRLFCFWRPVKKAAWTTESSKDPPYRNMLKSDRRNTEPIFLPVILPPNMLPPS</sequence>
<protein>
    <submittedName>
        <fullName evidence="2">Uncharacterized protein</fullName>
    </submittedName>
</protein>
<gene>
    <name evidence="2" type="ORF">CAUJ_LOCUS11872</name>
</gene>
<comment type="caution">
    <text evidence="2">The sequence shown here is derived from an EMBL/GenBank/DDBJ whole genome shotgun (WGS) entry which is preliminary data.</text>
</comment>
<keyword evidence="1" id="KW-0812">Transmembrane</keyword>
<dbReference type="Proteomes" id="UP000835052">
    <property type="component" value="Unassembled WGS sequence"/>
</dbReference>
<name>A0A8S1HHB8_9PELO</name>
<organism evidence="2 3">
    <name type="scientific">Caenorhabditis auriculariae</name>
    <dbReference type="NCBI Taxonomy" id="2777116"/>
    <lineage>
        <taxon>Eukaryota</taxon>
        <taxon>Metazoa</taxon>
        <taxon>Ecdysozoa</taxon>
        <taxon>Nematoda</taxon>
        <taxon>Chromadorea</taxon>
        <taxon>Rhabditida</taxon>
        <taxon>Rhabditina</taxon>
        <taxon>Rhabditomorpha</taxon>
        <taxon>Rhabditoidea</taxon>
        <taxon>Rhabditidae</taxon>
        <taxon>Peloderinae</taxon>
        <taxon>Caenorhabditis</taxon>
    </lineage>
</organism>
<reference evidence="2" key="1">
    <citation type="submission" date="2020-10" db="EMBL/GenBank/DDBJ databases">
        <authorList>
            <person name="Kikuchi T."/>
        </authorList>
    </citation>
    <scope>NUCLEOTIDE SEQUENCE</scope>
    <source>
        <strain evidence="2">NKZ352</strain>
    </source>
</reference>
<proteinExistence type="predicted"/>
<evidence type="ECO:0000313" key="3">
    <source>
        <dbReference type="Proteomes" id="UP000835052"/>
    </source>
</evidence>